<gene>
    <name evidence="3" type="ORF">WJX84_000454</name>
</gene>
<feature type="compositionally biased region" description="Basic and acidic residues" evidence="1">
    <location>
        <begin position="1"/>
        <end position="14"/>
    </location>
</feature>
<feature type="compositionally biased region" description="Low complexity" evidence="1">
    <location>
        <begin position="283"/>
        <end position="296"/>
    </location>
</feature>
<organism evidence="3 4">
    <name type="scientific">Apatococcus fuscideae</name>
    <dbReference type="NCBI Taxonomy" id="2026836"/>
    <lineage>
        <taxon>Eukaryota</taxon>
        <taxon>Viridiplantae</taxon>
        <taxon>Chlorophyta</taxon>
        <taxon>core chlorophytes</taxon>
        <taxon>Trebouxiophyceae</taxon>
        <taxon>Chlorellales</taxon>
        <taxon>Chlorellaceae</taxon>
        <taxon>Apatococcus</taxon>
    </lineage>
</organism>
<evidence type="ECO:0000313" key="4">
    <source>
        <dbReference type="Proteomes" id="UP001485043"/>
    </source>
</evidence>
<dbReference type="Proteomes" id="UP001485043">
    <property type="component" value="Unassembled WGS sequence"/>
</dbReference>
<dbReference type="Gene3D" id="2.60.200.20">
    <property type="match status" value="1"/>
</dbReference>
<evidence type="ECO:0000256" key="1">
    <source>
        <dbReference type="SAM" id="MobiDB-lite"/>
    </source>
</evidence>
<sequence>MDRWDDRDDLEGKVKGPQGQIARLGMGGFVKADSSMGSTDGDTTLTCKLEDQWKLKAVILRPGLPVQDHVSTSASEGMGSNEAEVTAKASVMPSRRDQRKQEAVKLMPPPPSLPPPARTAAPAVSQPQASTSGYTPPPWAGQPPRGVSLQVLKDGVPVQDIPLHLPATVFGRHASADVVLDHPSVSRHHAAVCYQSLTGRWMVLDLGSVHRTFMDAQPLDKGTPMELRPGRLLRFAASTRQYRLNKSGSSEAHAQTQSAPSGGFAAPPPPKRQRADSESTAAGPSGSDSKSGGLSSLANYSDGPTSPGAAPHPQPSAPPGDSSTEGRFAKAVKYSTTVQQRDGDDGGEMNASAPSAAGASSSAKKGGPARAGGCVEPSRRPSWLLTQQPKAKSGGLYGTLPPPTSNGTAV</sequence>
<keyword evidence="4" id="KW-1185">Reference proteome</keyword>
<feature type="region of interest" description="Disordered" evidence="1">
    <location>
        <begin position="69"/>
        <end position="145"/>
    </location>
</feature>
<feature type="compositionally biased region" description="Pro residues" evidence="1">
    <location>
        <begin position="107"/>
        <end position="117"/>
    </location>
</feature>
<feature type="compositionally biased region" description="Polar residues" evidence="1">
    <location>
        <begin position="125"/>
        <end position="134"/>
    </location>
</feature>
<feature type="region of interest" description="Disordered" evidence="1">
    <location>
        <begin position="1"/>
        <end position="20"/>
    </location>
</feature>
<dbReference type="InterPro" id="IPR000253">
    <property type="entry name" value="FHA_dom"/>
</dbReference>
<proteinExistence type="predicted"/>
<accession>A0AAW1TDG1</accession>
<dbReference type="InterPro" id="IPR050923">
    <property type="entry name" value="Cell_Proc_Reg/RNA_Proc"/>
</dbReference>
<feature type="compositionally biased region" description="Low complexity" evidence="1">
    <location>
        <begin position="351"/>
        <end position="373"/>
    </location>
</feature>
<dbReference type="Pfam" id="PF00498">
    <property type="entry name" value="FHA"/>
    <property type="match status" value="1"/>
</dbReference>
<feature type="domain" description="FHA" evidence="2">
    <location>
        <begin position="168"/>
        <end position="219"/>
    </location>
</feature>
<dbReference type="SUPFAM" id="SSF49879">
    <property type="entry name" value="SMAD/FHA domain"/>
    <property type="match status" value="1"/>
</dbReference>
<dbReference type="PANTHER" id="PTHR23308">
    <property type="entry name" value="NUCLEAR INHIBITOR OF PROTEIN PHOSPHATASE-1"/>
    <property type="match status" value="1"/>
</dbReference>
<dbReference type="InterPro" id="IPR008984">
    <property type="entry name" value="SMAD_FHA_dom_sf"/>
</dbReference>
<dbReference type="EMBL" id="JALJOV010000119">
    <property type="protein sequence ID" value="KAK9866979.1"/>
    <property type="molecule type" value="Genomic_DNA"/>
</dbReference>
<name>A0AAW1TDG1_9CHLO</name>
<dbReference type="AlphaFoldDB" id="A0AAW1TDG1"/>
<protein>
    <recommendedName>
        <fullName evidence="2">FHA domain-containing protein</fullName>
    </recommendedName>
</protein>
<evidence type="ECO:0000313" key="3">
    <source>
        <dbReference type="EMBL" id="KAK9866979.1"/>
    </source>
</evidence>
<dbReference type="FunFam" id="2.60.200.20:FF:000019">
    <property type="entry name" value="Nuclear inhibitor of protein phosphatase"/>
    <property type="match status" value="1"/>
</dbReference>
<evidence type="ECO:0000259" key="2">
    <source>
        <dbReference type="PROSITE" id="PS50006"/>
    </source>
</evidence>
<dbReference type="SMART" id="SM00240">
    <property type="entry name" value="FHA"/>
    <property type="match status" value="1"/>
</dbReference>
<dbReference type="PROSITE" id="PS50006">
    <property type="entry name" value="FHA_DOMAIN"/>
    <property type="match status" value="1"/>
</dbReference>
<feature type="region of interest" description="Disordered" evidence="1">
    <location>
        <begin position="243"/>
        <end position="410"/>
    </location>
</feature>
<comment type="caution">
    <text evidence="3">The sequence shown here is derived from an EMBL/GenBank/DDBJ whole genome shotgun (WGS) entry which is preliminary data.</text>
</comment>
<reference evidence="3 4" key="1">
    <citation type="journal article" date="2024" name="Nat. Commun.">
        <title>Phylogenomics reveals the evolutionary origins of lichenization in chlorophyte algae.</title>
        <authorList>
            <person name="Puginier C."/>
            <person name="Libourel C."/>
            <person name="Otte J."/>
            <person name="Skaloud P."/>
            <person name="Haon M."/>
            <person name="Grisel S."/>
            <person name="Petersen M."/>
            <person name="Berrin J.G."/>
            <person name="Delaux P.M."/>
            <person name="Dal Grande F."/>
            <person name="Keller J."/>
        </authorList>
    </citation>
    <scope>NUCLEOTIDE SEQUENCE [LARGE SCALE GENOMIC DNA]</scope>
    <source>
        <strain evidence="3 4">SAG 2523</strain>
    </source>
</reference>
<feature type="compositionally biased region" description="Basic and acidic residues" evidence="1">
    <location>
        <begin position="94"/>
        <end position="103"/>
    </location>
</feature>
<feature type="compositionally biased region" description="Polar residues" evidence="1">
    <location>
        <begin position="243"/>
        <end position="257"/>
    </location>
</feature>